<keyword evidence="1" id="KW-0812">Transmembrane</keyword>
<sequence>MRILQQRCLINKSRSTSKYTHHNGGFSLLELVVVVLIVAILAAIVSPGWLAFVNRQRVNKANDAVLGALQDAQKQAKKIKRIYSVSFAVDNGVPKVSIYPNPDITNPPPPLTSPLWKTLGEDMRFQQGQVLIYSNLTAYNPSQTTNENANKKAANTVNYTTALSTTAISTITFDYMGVLAPKADKTDADTILKVAVAAPKVGSTTTAASELKRCVFIETLIGGMRIGKNETECNQ</sequence>
<dbReference type="STRING" id="128403.WA1_32370"/>
<dbReference type="SUPFAM" id="SSF54523">
    <property type="entry name" value="Pili subunits"/>
    <property type="match status" value="1"/>
</dbReference>
<dbReference type="InterPro" id="IPR045584">
    <property type="entry name" value="Pilin-like"/>
</dbReference>
<dbReference type="Proteomes" id="UP000076925">
    <property type="component" value="Unassembled WGS sequence"/>
</dbReference>
<dbReference type="AlphaFoldDB" id="A0A139X4C7"/>
<protein>
    <recommendedName>
        <fullName evidence="4">Prepilin-type N-terminal cleavage/methylation domain-containing protein</fullName>
    </recommendedName>
</protein>
<reference evidence="2 3" key="1">
    <citation type="journal article" date="2013" name="Genome Biol. Evol.">
        <title>Genomes of Stigonematalean cyanobacteria (subsection V) and the evolution of oxygenic photosynthesis from prokaryotes to plastids.</title>
        <authorList>
            <person name="Dagan T."/>
            <person name="Roettger M."/>
            <person name="Stucken K."/>
            <person name="Landan G."/>
            <person name="Koch R."/>
            <person name="Major P."/>
            <person name="Gould S.B."/>
            <person name="Goremykin V.V."/>
            <person name="Rippka R."/>
            <person name="Tandeau de Marsac N."/>
            <person name="Gugger M."/>
            <person name="Lockhart P.J."/>
            <person name="Allen J.F."/>
            <person name="Brune I."/>
            <person name="Maus I."/>
            <person name="Puhler A."/>
            <person name="Martin W.F."/>
        </authorList>
    </citation>
    <scope>NUCLEOTIDE SEQUENCE [LARGE SCALE GENOMIC DNA]</scope>
    <source>
        <strain evidence="2 3">PCC 7110</strain>
    </source>
</reference>
<dbReference type="Pfam" id="PF07963">
    <property type="entry name" value="N_methyl"/>
    <property type="match status" value="1"/>
</dbReference>
<accession>A0A139X4C7</accession>
<dbReference type="Gene3D" id="3.30.700.10">
    <property type="entry name" value="Glycoprotein, Type 4 Pilin"/>
    <property type="match status" value="1"/>
</dbReference>
<dbReference type="EMBL" id="ANNX02000035">
    <property type="protein sequence ID" value="KYC39559.1"/>
    <property type="molecule type" value="Genomic_DNA"/>
</dbReference>
<evidence type="ECO:0008006" key="4">
    <source>
        <dbReference type="Google" id="ProtNLM"/>
    </source>
</evidence>
<feature type="transmembrane region" description="Helical" evidence="1">
    <location>
        <begin position="31"/>
        <end position="52"/>
    </location>
</feature>
<evidence type="ECO:0000313" key="2">
    <source>
        <dbReference type="EMBL" id="KYC39559.1"/>
    </source>
</evidence>
<keyword evidence="1" id="KW-0472">Membrane</keyword>
<gene>
    <name evidence="2" type="ORF">WA1_32370</name>
</gene>
<dbReference type="PROSITE" id="PS00409">
    <property type="entry name" value="PROKAR_NTER_METHYL"/>
    <property type="match status" value="1"/>
</dbReference>
<keyword evidence="3" id="KW-1185">Reference proteome</keyword>
<name>A0A139X4C7_9CYAN</name>
<proteinExistence type="predicted"/>
<organism evidence="2 3">
    <name type="scientific">Scytonema hofmannii PCC 7110</name>
    <dbReference type="NCBI Taxonomy" id="128403"/>
    <lineage>
        <taxon>Bacteria</taxon>
        <taxon>Bacillati</taxon>
        <taxon>Cyanobacteriota</taxon>
        <taxon>Cyanophyceae</taxon>
        <taxon>Nostocales</taxon>
        <taxon>Scytonemataceae</taxon>
        <taxon>Scytonema</taxon>
    </lineage>
</organism>
<comment type="caution">
    <text evidence="2">The sequence shown here is derived from an EMBL/GenBank/DDBJ whole genome shotgun (WGS) entry which is preliminary data.</text>
</comment>
<evidence type="ECO:0000313" key="3">
    <source>
        <dbReference type="Proteomes" id="UP000076925"/>
    </source>
</evidence>
<keyword evidence="1" id="KW-1133">Transmembrane helix</keyword>
<evidence type="ECO:0000256" key="1">
    <source>
        <dbReference type="SAM" id="Phobius"/>
    </source>
</evidence>
<dbReference type="OrthoDB" id="465504at2"/>
<dbReference type="NCBIfam" id="TIGR02532">
    <property type="entry name" value="IV_pilin_GFxxxE"/>
    <property type="match status" value="1"/>
</dbReference>
<dbReference type="InterPro" id="IPR012902">
    <property type="entry name" value="N_methyl_site"/>
</dbReference>